<dbReference type="EMBL" id="AGZP01000015">
    <property type="protein sequence ID" value="EKN11143.1"/>
    <property type="molecule type" value="Genomic_DNA"/>
</dbReference>
<comment type="subcellular location">
    <subcellularLocation>
        <location evidence="1">Cell inner membrane</location>
        <topology evidence="1">Multi-pass membrane protein</topology>
    </subcellularLocation>
</comment>
<dbReference type="GO" id="GO:0016776">
    <property type="term" value="F:phosphotransferase activity, phosphate group as acceptor"/>
    <property type="evidence" value="ECO:0007669"/>
    <property type="project" value="TreeGrafter"/>
</dbReference>
<dbReference type="OrthoDB" id="9786870at2"/>
<evidence type="ECO:0000259" key="4">
    <source>
        <dbReference type="Pfam" id="PF08019"/>
    </source>
</evidence>
<dbReference type="PATRIC" id="fig|999419.3.peg.1437"/>
<feature type="domain" description="Sulfatase N-terminal" evidence="3">
    <location>
        <begin position="244"/>
        <end position="352"/>
    </location>
</feature>
<evidence type="ECO:0000313" key="6">
    <source>
        <dbReference type="Proteomes" id="UP000001218"/>
    </source>
</evidence>
<dbReference type="GO" id="GO:0009244">
    <property type="term" value="P:lipopolysaccharide core region biosynthetic process"/>
    <property type="evidence" value="ECO:0007669"/>
    <property type="project" value="TreeGrafter"/>
</dbReference>
<keyword evidence="2" id="KW-1133">Transmembrane helix</keyword>
<reference evidence="5 6" key="1">
    <citation type="submission" date="2012-02" db="EMBL/GenBank/DDBJ databases">
        <title>The Genome Sequence of Parabacteroides johnsonii CL02T12C29.</title>
        <authorList>
            <consortium name="The Broad Institute Genome Sequencing Platform"/>
            <person name="Earl A."/>
            <person name="Ward D."/>
            <person name="Feldgarden M."/>
            <person name="Gevers D."/>
            <person name="Zitomersky N.L."/>
            <person name="Coyne M.J."/>
            <person name="Comstock L.E."/>
            <person name="Young S.K."/>
            <person name="Zeng Q."/>
            <person name="Gargeya S."/>
            <person name="Fitzgerald M."/>
            <person name="Haas B."/>
            <person name="Abouelleil A."/>
            <person name="Alvarado L."/>
            <person name="Arachchi H.M."/>
            <person name="Berlin A."/>
            <person name="Chapman S.B."/>
            <person name="Gearin G."/>
            <person name="Goldberg J."/>
            <person name="Griggs A."/>
            <person name="Gujja S."/>
            <person name="Hansen M."/>
            <person name="Heiman D."/>
            <person name="Howarth C."/>
            <person name="Larimer J."/>
            <person name="Lui A."/>
            <person name="MacDonald P.J.P."/>
            <person name="McCowen C."/>
            <person name="Montmayeur A."/>
            <person name="Murphy C."/>
            <person name="Neiman D."/>
            <person name="Pearson M."/>
            <person name="Priest M."/>
            <person name="Roberts A."/>
            <person name="Saif S."/>
            <person name="Shea T."/>
            <person name="Sisk P."/>
            <person name="Stolte C."/>
            <person name="Sykes S."/>
            <person name="Wortman J."/>
            <person name="Nusbaum C."/>
            <person name="Birren B."/>
        </authorList>
    </citation>
    <scope>NUCLEOTIDE SEQUENCE [LARGE SCALE GENOMIC DNA]</scope>
    <source>
        <strain evidence="5 6">CL02T12C29</strain>
    </source>
</reference>
<feature type="transmembrane region" description="Helical" evidence="2">
    <location>
        <begin position="139"/>
        <end position="157"/>
    </location>
</feature>
<dbReference type="eggNOG" id="COG2194">
    <property type="taxonomic scope" value="Bacteria"/>
</dbReference>
<keyword evidence="2" id="KW-0472">Membrane</keyword>
<comment type="caution">
    <text evidence="5">The sequence shown here is derived from an EMBL/GenBank/DDBJ whole genome shotgun (WGS) entry which is preliminary data.</text>
</comment>
<dbReference type="PANTHER" id="PTHR30443:SF2">
    <property type="entry name" value="PHOSPHOETHANOLAMINE TRANSFERASE EPTC"/>
    <property type="match status" value="1"/>
</dbReference>
<accession>K6A639</accession>
<evidence type="ECO:0000256" key="2">
    <source>
        <dbReference type="SAM" id="Phobius"/>
    </source>
</evidence>
<dbReference type="Pfam" id="PF00884">
    <property type="entry name" value="Sulfatase"/>
    <property type="match status" value="1"/>
</dbReference>
<dbReference type="InterPro" id="IPR040423">
    <property type="entry name" value="PEA_transferase"/>
</dbReference>
<dbReference type="SUPFAM" id="SSF53649">
    <property type="entry name" value="Alkaline phosphatase-like"/>
    <property type="match status" value="1"/>
</dbReference>
<proteinExistence type="predicted"/>
<feature type="transmembrane region" description="Helical" evidence="2">
    <location>
        <begin position="169"/>
        <end position="194"/>
    </location>
</feature>
<dbReference type="InterPro" id="IPR000917">
    <property type="entry name" value="Sulfatase_N"/>
</dbReference>
<evidence type="ECO:0000256" key="1">
    <source>
        <dbReference type="ARBA" id="ARBA00004429"/>
    </source>
</evidence>
<keyword evidence="2" id="KW-0812">Transmembrane</keyword>
<dbReference type="Gene3D" id="3.40.720.10">
    <property type="entry name" value="Alkaline Phosphatase, subunit A"/>
    <property type="match status" value="1"/>
</dbReference>
<gene>
    <name evidence="5" type="ORF">HMPREF1077_01401</name>
</gene>
<dbReference type="InterPro" id="IPR017850">
    <property type="entry name" value="Alkaline_phosphatase_core_sf"/>
</dbReference>
<evidence type="ECO:0000313" key="5">
    <source>
        <dbReference type="EMBL" id="EKN11143.1"/>
    </source>
</evidence>
<dbReference type="HOGENOM" id="CLU_064697_0_0_10"/>
<feature type="transmembrane region" description="Helical" evidence="2">
    <location>
        <begin position="58"/>
        <end position="81"/>
    </location>
</feature>
<protein>
    <recommendedName>
        <fullName evidence="7">Sulfatase N-terminal domain-containing protein</fullName>
    </recommendedName>
</protein>
<feature type="domain" description="Phosphoethanolamine transferase N-terminal" evidence="4">
    <location>
        <begin position="73"/>
        <end position="197"/>
    </location>
</feature>
<evidence type="ECO:0008006" key="7">
    <source>
        <dbReference type="Google" id="ProtNLM"/>
    </source>
</evidence>
<dbReference type="Pfam" id="PF08019">
    <property type="entry name" value="EptA_B_N"/>
    <property type="match status" value="1"/>
</dbReference>
<dbReference type="GO" id="GO:0005886">
    <property type="term" value="C:plasma membrane"/>
    <property type="evidence" value="ECO:0007669"/>
    <property type="project" value="UniProtKB-SubCell"/>
</dbReference>
<feature type="transmembrane region" description="Helical" evidence="2">
    <location>
        <begin position="88"/>
        <end position="107"/>
    </location>
</feature>
<organism evidence="5 6">
    <name type="scientific">Parabacteroides johnsonii CL02T12C29</name>
    <dbReference type="NCBI Taxonomy" id="999419"/>
    <lineage>
        <taxon>Bacteria</taxon>
        <taxon>Pseudomonadati</taxon>
        <taxon>Bacteroidota</taxon>
        <taxon>Bacteroidia</taxon>
        <taxon>Bacteroidales</taxon>
        <taxon>Tannerellaceae</taxon>
        <taxon>Parabacteroides</taxon>
    </lineage>
</organism>
<name>K6A639_9BACT</name>
<dbReference type="Proteomes" id="UP000001218">
    <property type="component" value="Unassembled WGS sequence"/>
</dbReference>
<dbReference type="PANTHER" id="PTHR30443">
    <property type="entry name" value="INNER MEMBRANE PROTEIN"/>
    <property type="match status" value="1"/>
</dbReference>
<feature type="transmembrane region" description="Helical" evidence="2">
    <location>
        <begin position="21"/>
        <end position="46"/>
    </location>
</feature>
<evidence type="ECO:0000259" key="3">
    <source>
        <dbReference type="Pfam" id="PF00884"/>
    </source>
</evidence>
<dbReference type="InterPro" id="IPR012549">
    <property type="entry name" value="EptA-like_N"/>
</dbReference>
<sequence length="373" mass="42443">MNKKQISRKLYNTMCMKRICNLFISNFHIIVILFFLNILPACFYVLSTVSGVSLISKLIQICLNSFLLSFGVIALLGWLRLGKFIRRGVLVLFSLVSVIELFLVFNFKSTFSIPLLNLVYQTDRQEAINFMESFFDVKTLLSLSLVGIVAGGCSYVFHRKKRTIQKQLLKIPHLSVVLSLVVAGGIFLFCYRMFSPFTFYKTITPIHRLLVSGKGGDGIREQKTINEYRKSHAIRLTKEGDKIKNVVFVIGESLNRDHMSLYGYPLKTTPALDLLRGNIFKYEDVISSSPSTFVSINNMFSFAGNDPSSSGLWYQKGLLPDIMKAAGYRTYWISNQTTPLLSDDICDVVVYRDKEVAEELKDGLYDERLFPIL</sequence>
<dbReference type="AlphaFoldDB" id="K6A639"/>